<dbReference type="PANTHER" id="PTHR15496">
    <property type="entry name" value="GENERAL TRANSCRIPTION FACTOR 3C POLYPEPTIDE 4 FAMILY"/>
    <property type="match status" value="1"/>
</dbReference>
<dbReference type="GO" id="GO:0000127">
    <property type="term" value="C:transcription factor TFIIIC complex"/>
    <property type="evidence" value="ECO:0007669"/>
    <property type="project" value="InterPro"/>
</dbReference>
<dbReference type="EMBL" id="JAPWTK010000131">
    <property type="protein sequence ID" value="KAJ8948712.1"/>
    <property type="molecule type" value="Genomic_DNA"/>
</dbReference>
<evidence type="ECO:0000259" key="1">
    <source>
        <dbReference type="Pfam" id="PF12657"/>
    </source>
</evidence>
<sequence>MLAALSNLCNLEIYVRYVDQSEFVEYCLISNITEEIINMERKKWMNVDRFTAGAKLNELKSRALSVSVTAFTWSHLFKIGNLEVCVLLVGHMNGDITVWKINSHPINSKEPTKPHYLGKYSTHLKKITTMYWHQTTEFGGGLCFADLDGKMSILHVSQLNQEEANMDKELSFWGEADKVLVERITVMIYDNRTYILMVKRNHLIIYGISDSGNVFGQNIRNVGNLYIAGIYHFNNIILAMTMSGLIKEYTLSVSGERITLEEKTIPLKVDMSRQRIHGFFFSKNMVLFGLLAYPCQLSSFRKSKSFVNIFLFHNSLINPFQVLWHNESGSLRDYWDCFEALRLICLKDKRFPWLGLPHDLNYDDLSLLQLKTLRLLARLSEMVFNLVPVIRKYDIKPYIILHYLVQIKLIVNRMNKLFELRNSGENLSVFQMRSIDVQNFFLKEMVVKNILAKANVGKNFVSEIRHVMSIANELRYPPMIIGPLCLPPHADTRCSVSMMPILLVPVYKCPFCKVFAHEEIAKEEDVMMCPYCDVPMEKRDRNEIEECLKQAQKDYNLDSEEVKSVCFDDCLKEDISFSDVEENTSEYVIFSDSEDESNEKESKLRTLYLRMRDMSLEDIIQCDSECDEENNCLYSDF</sequence>
<feature type="domain" description="Transcription factor IIIC 90kDa subunit N-terminal" evidence="1">
    <location>
        <begin position="1"/>
        <end position="121"/>
    </location>
</feature>
<proteinExistence type="predicted"/>
<reference evidence="2" key="1">
    <citation type="journal article" date="2023" name="Insect Mol. Biol.">
        <title>Genome sequencing provides insights into the evolution of gene families encoding plant cell wall-degrading enzymes in longhorned beetles.</title>
        <authorList>
            <person name="Shin N.R."/>
            <person name="Okamura Y."/>
            <person name="Kirsch R."/>
            <person name="Pauchet Y."/>
        </authorList>
    </citation>
    <scope>NUCLEOTIDE SEQUENCE</scope>
    <source>
        <strain evidence="2">AMC_N1</strain>
    </source>
</reference>
<accession>A0AAV8YBZ4</accession>
<dbReference type="InterPro" id="IPR036322">
    <property type="entry name" value="WD40_repeat_dom_sf"/>
</dbReference>
<dbReference type="Proteomes" id="UP001162162">
    <property type="component" value="Unassembled WGS sequence"/>
</dbReference>
<evidence type="ECO:0000313" key="2">
    <source>
        <dbReference type="EMBL" id="KAJ8948712.1"/>
    </source>
</evidence>
<dbReference type="InterPro" id="IPR044230">
    <property type="entry name" value="GTF3C4"/>
</dbReference>
<dbReference type="InterPro" id="IPR024761">
    <property type="entry name" value="TFIIIC_delta_N"/>
</dbReference>
<dbReference type="AlphaFoldDB" id="A0AAV8YBZ4"/>
<gene>
    <name evidence="2" type="ORF">NQ318_017880</name>
</gene>
<dbReference type="GO" id="GO:0006384">
    <property type="term" value="P:transcription initiation at RNA polymerase III promoter"/>
    <property type="evidence" value="ECO:0007669"/>
    <property type="project" value="InterPro"/>
</dbReference>
<keyword evidence="3" id="KW-1185">Reference proteome</keyword>
<name>A0AAV8YBZ4_9CUCU</name>
<dbReference type="GO" id="GO:0004402">
    <property type="term" value="F:histone acetyltransferase activity"/>
    <property type="evidence" value="ECO:0007669"/>
    <property type="project" value="InterPro"/>
</dbReference>
<comment type="caution">
    <text evidence="2">The sequence shown here is derived from an EMBL/GenBank/DDBJ whole genome shotgun (WGS) entry which is preliminary data.</text>
</comment>
<dbReference type="Pfam" id="PF12657">
    <property type="entry name" value="TFIIIC_delta"/>
    <property type="match status" value="1"/>
</dbReference>
<dbReference type="PANTHER" id="PTHR15496:SF2">
    <property type="entry name" value="GENERAL TRANSCRIPTION FACTOR 3C POLYPEPTIDE 4"/>
    <property type="match status" value="1"/>
</dbReference>
<evidence type="ECO:0000313" key="3">
    <source>
        <dbReference type="Proteomes" id="UP001162162"/>
    </source>
</evidence>
<organism evidence="2 3">
    <name type="scientific">Aromia moschata</name>
    <dbReference type="NCBI Taxonomy" id="1265417"/>
    <lineage>
        <taxon>Eukaryota</taxon>
        <taxon>Metazoa</taxon>
        <taxon>Ecdysozoa</taxon>
        <taxon>Arthropoda</taxon>
        <taxon>Hexapoda</taxon>
        <taxon>Insecta</taxon>
        <taxon>Pterygota</taxon>
        <taxon>Neoptera</taxon>
        <taxon>Endopterygota</taxon>
        <taxon>Coleoptera</taxon>
        <taxon>Polyphaga</taxon>
        <taxon>Cucujiformia</taxon>
        <taxon>Chrysomeloidea</taxon>
        <taxon>Cerambycidae</taxon>
        <taxon>Cerambycinae</taxon>
        <taxon>Callichromatini</taxon>
        <taxon>Aromia</taxon>
    </lineage>
</organism>
<protein>
    <recommendedName>
        <fullName evidence="1">Transcription factor IIIC 90kDa subunit N-terminal domain-containing protein</fullName>
    </recommendedName>
</protein>
<dbReference type="SUPFAM" id="SSF50978">
    <property type="entry name" value="WD40 repeat-like"/>
    <property type="match status" value="1"/>
</dbReference>